<evidence type="ECO:0000256" key="1">
    <source>
        <dbReference type="ARBA" id="ARBA00008645"/>
    </source>
</evidence>
<dbReference type="SUPFAM" id="SSF53474">
    <property type="entry name" value="alpha/beta-Hydrolases"/>
    <property type="match status" value="1"/>
</dbReference>
<comment type="caution">
    <text evidence="4">The sequence shown here is derived from an EMBL/GenBank/DDBJ whole genome shotgun (WGS) entry which is preliminary data.</text>
</comment>
<dbReference type="RefSeq" id="WP_191245517.1">
    <property type="nucleotide sequence ID" value="NZ_BNAU01000003.1"/>
</dbReference>
<evidence type="ECO:0000313" key="5">
    <source>
        <dbReference type="Proteomes" id="UP000605897"/>
    </source>
</evidence>
<protein>
    <recommendedName>
        <fullName evidence="3">KANL3/Tex30 alpha/beta hydrolase-like domain-containing protein</fullName>
    </recommendedName>
</protein>
<reference evidence="5" key="1">
    <citation type="journal article" date="2019" name="Int. J. Syst. Evol. Microbiol.">
        <title>The Global Catalogue of Microorganisms (GCM) 10K type strain sequencing project: providing services to taxonomists for standard genome sequencing and annotation.</title>
        <authorList>
            <consortium name="The Broad Institute Genomics Platform"/>
            <consortium name="The Broad Institute Genome Sequencing Center for Infectious Disease"/>
            <person name="Wu L."/>
            <person name="Ma J."/>
        </authorList>
    </citation>
    <scope>NUCLEOTIDE SEQUENCE [LARGE SCALE GENOMIC DNA]</scope>
    <source>
        <strain evidence="5">CGMCC 4.7677</strain>
    </source>
</reference>
<dbReference type="PANTHER" id="PTHR22946">
    <property type="entry name" value="DIENELACTONE HYDROLASE DOMAIN-CONTAINING PROTEIN-RELATED"/>
    <property type="match status" value="1"/>
</dbReference>
<organism evidence="4 5">
    <name type="scientific">Amycolatopsis deserti</name>
    <dbReference type="NCBI Taxonomy" id="185696"/>
    <lineage>
        <taxon>Bacteria</taxon>
        <taxon>Bacillati</taxon>
        <taxon>Actinomycetota</taxon>
        <taxon>Actinomycetes</taxon>
        <taxon>Pseudonocardiales</taxon>
        <taxon>Pseudonocardiaceae</taxon>
        <taxon>Amycolatopsis</taxon>
    </lineage>
</organism>
<dbReference type="Gene3D" id="3.40.50.1820">
    <property type="entry name" value="alpha/beta hydrolase"/>
    <property type="match status" value="1"/>
</dbReference>
<dbReference type="Pfam" id="PF20408">
    <property type="entry name" value="Abhydrolase_11"/>
    <property type="match status" value="1"/>
</dbReference>
<dbReference type="InterPro" id="IPR029058">
    <property type="entry name" value="AB_hydrolase_fold"/>
</dbReference>
<accession>A0ABQ3J1V7</accession>
<dbReference type="InterPro" id="IPR046879">
    <property type="entry name" value="KANL3/Tex30_Abhydrolase"/>
</dbReference>
<feature type="domain" description="KANL3/Tex30 alpha/beta hydrolase-like" evidence="3">
    <location>
        <begin position="24"/>
        <end position="186"/>
    </location>
</feature>
<comment type="similarity">
    <text evidence="1">Belongs to the AB hydrolase superfamily.</text>
</comment>
<sequence length="205" mass="21894">MTVPLTVDPGLEGDLTVPSDAIGVVVFAHGSGSSRHSARNIAVARELQDNRFATLLFDLLSPDEDHGDRRFDIGLLTDRLRAAMAELSRRADTARLPLGLFGASTGAAAALRAAAAEPERVKAVVSRGGRPDLAGDALARVRCPTLLIVGARDAEVLRLNQQAATELGGRYDIEIIPKATHLFEEEGALERVAQLAAAWFSDHLR</sequence>
<proteinExistence type="inferred from homology"/>
<dbReference type="Proteomes" id="UP000605897">
    <property type="component" value="Unassembled WGS sequence"/>
</dbReference>
<evidence type="ECO:0000313" key="4">
    <source>
        <dbReference type="EMBL" id="GHE98535.1"/>
    </source>
</evidence>
<dbReference type="EMBL" id="BNAU01000003">
    <property type="protein sequence ID" value="GHE98535.1"/>
    <property type="molecule type" value="Genomic_DNA"/>
</dbReference>
<name>A0ABQ3J1V7_9PSEU</name>
<gene>
    <name evidence="4" type="ORF">GCM10017786_34320</name>
</gene>
<evidence type="ECO:0000259" key="3">
    <source>
        <dbReference type="Pfam" id="PF20408"/>
    </source>
</evidence>
<evidence type="ECO:0000256" key="2">
    <source>
        <dbReference type="ARBA" id="ARBA00022801"/>
    </source>
</evidence>
<keyword evidence="5" id="KW-1185">Reference proteome</keyword>
<dbReference type="InterPro" id="IPR050261">
    <property type="entry name" value="FrsA_esterase"/>
</dbReference>
<dbReference type="PANTHER" id="PTHR22946:SF9">
    <property type="entry name" value="POLYKETIDE TRANSFERASE AF380"/>
    <property type="match status" value="1"/>
</dbReference>
<keyword evidence="2" id="KW-0378">Hydrolase</keyword>